<dbReference type="EMBL" id="JARBJD010000014">
    <property type="protein sequence ID" value="KAK2961753.1"/>
    <property type="molecule type" value="Genomic_DNA"/>
</dbReference>
<reference evidence="1 2" key="1">
    <citation type="journal article" date="2022" name="bioRxiv">
        <title>Genomics of Preaxostyla Flagellates Illuminates Evolutionary Transitions and the Path Towards Mitochondrial Loss.</title>
        <authorList>
            <person name="Novak L.V.F."/>
            <person name="Treitli S.C."/>
            <person name="Pyrih J."/>
            <person name="Halakuc P."/>
            <person name="Pipaliya S.V."/>
            <person name="Vacek V."/>
            <person name="Brzon O."/>
            <person name="Soukal P."/>
            <person name="Eme L."/>
            <person name="Dacks J.B."/>
            <person name="Karnkowska A."/>
            <person name="Elias M."/>
            <person name="Hampl V."/>
        </authorList>
    </citation>
    <scope>NUCLEOTIDE SEQUENCE [LARGE SCALE GENOMIC DNA]</scope>
    <source>
        <strain evidence="1">NAU3</strain>
        <tissue evidence="1">Gut</tissue>
    </source>
</reference>
<organism evidence="1 2">
    <name type="scientific">Blattamonas nauphoetae</name>
    <dbReference type="NCBI Taxonomy" id="2049346"/>
    <lineage>
        <taxon>Eukaryota</taxon>
        <taxon>Metamonada</taxon>
        <taxon>Preaxostyla</taxon>
        <taxon>Oxymonadida</taxon>
        <taxon>Blattamonas</taxon>
    </lineage>
</organism>
<accession>A0ABQ9YDB4</accession>
<gene>
    <name evidence="1" type="ORF">BLNAU_3190</name>
</gene>
<proteinExistence type="predicted"/>
<protein>
    <submittedName>
        <fullName evidence="1">Uncharacterized protein</fullName>
    </submittedName>
</protein>
<name>A0ABQ9YDB4_9EUKA</name>
<sequence>MLTSEEYSPFLNFNPTDPITIDSVTHVFISLVSMVRDGYHFNPELLKQASTFFSSLRETFSNSDGLDAFLKAIGQVFPDPAAVIISTPHLRNLSAIENQSILNDIITIFRSGVWLSTADDIQSTSVTSSTNPQSIRSVVLNEVLIPMEPSLVQISRNPHLLSWSGEFKVTLNLLVDIFDVSVFHQPTLDFICSSHIPMSFQSLLSKVELQSTDQIVIWKMNDIINRLKEGGVENAGRGRIVLQTLEQEGFRAHLEQRLLHNQLQTNGNPVRIFSYQLMNNLGMNCRLPQ</sequence>
<dbReference type="Proteomes" id="UP001281761">
    <property type="component" value="Unassembled WGS sequence"/>
</dbReference>
<keyword evidence="2" id="KW-1185">Reference proteome</keyword>
<evidence type="ECO:0000313" key="1">
    <source>
        <dbReference type="EMBL" id="KAK2961753.1"/>
    </source>
</evidence>
<comment type="caution">
    <text evidence="1">The sequence shown here is derived from an EMBL/GenBank/DDBJ whole genome shotgun (WGS) entry which is preliminary data.</text>
</comment>
<evidence type="ECO:0000313" key="2">
    <source>
        <dbReference type="Proteomes" id="UP001281761"/>
    </source>
</evidence>